<dbReference type="SUPFAM" id="SSF50923">
    <property type="entry name" value="Hemopexin-like domain"/>
    <property type="match status" value="1"/>
</dbReference>
<evidence type="ECO:0000256" key="9">
    <source>
        <dbReference type="PIRSR" id="PIRSR621190-2"/>
    </source>
</evidence>
<dbReference type="InterPro" id="IPR018487">
    <property type="entry name" value="Hemopexin-like_repeat"/>
</dbReference>
<name>A0A7I4Y1V4_HAECO</name>
<feature type="binding site" evidence="9">
    <location>
        <position position="244"/>
    </location>
    <ligand>
        <name>Zn(2+)</name>
        <dbReference type="ChEBI" id="CHEBI:29105"/>
        <label>2</label>
        <note>catalytic</note>
    </ligand>
</feature>
<comment type="cofactor">
    <cofactor evidence="9">
        <name>Ca(2+)</name>
        <dbReference type="ChEBI" id="CHEBI:29108"/>
    </cofactor>
    <text evidence="9">Can bind about 5 Ca(2+) ions per subunit.</text>
</comment>
<feature type="binding site" evidence="9">
    <location>
        <position position="300"/>
    </location>
    <ligand>
        <name>Ca(2+)</name>
        <dbReference type="ChEBI" id="CHEBI:29108"/>
        <label>5</label>
    </ligand>
</feature>
<evidence type="ECO:0000256" key="11">
    <source>
        <dbReference type="SAM" id="SignalP"/>
    </source>
</evidence>
<evidence type="ECO:0000259" key="12">
    <source>
        <dbReference type="SMART" id="SM00235"/>
    </source>
</evidence>
<comment type="cofactor">
    <cofactor evidence="9">
        <name>Zn(2+)</name>
        <dbReference type="ChEBI" id="CHEBI:29105"/>
    </cofactor>
    <text evidence="9">Binds 2 Zn(2+) ions per subunit.</text>
</comment>
<dbReference type="PROSITE" id="PS51257">
    <property type="entry name" value="PROKAR_LIPOPROTEIN"/>
    <property type="match status" value="1"/>
</dbReference>
<dbReference type="PRINTS" id="PR00138">
    <property type="entry name" value="MATRIXIN"/>
</dbReference>
<dbReference type="GO" id="GO:0004222">
    <property type="term" value="F:metalloendopeptidase activity"/>
    <property type="evidence" value="ECO:0007669"/>
    <property type="project" value="InterPro"/>
</dbReference>
<dbReference type="PANTHER" id="PTHR10201:SF284">
    <property type="entry name" value="PEPTIDASE METALLOPEPTIDASE DOMAIN-CONTAINING PROTEIN"/>
    <property type="match status" value="1"/>
</dbReference>
<feature type="chain" id="PRO_5029557714" evidence="11">
    <location>
        <begin position="19"/>
        <end position="479"/>
    </location>
</feature>
<evidence type="ECO:0000256" key="8">
    <source>
        <dbReference type="PIRSR" id="PIRSR001191-2"/>
    </source>
</evidence>
<dbReference type="OrthoDB" id="406838at2759"/>
<comment type="similarity">
    <text evidence="1">Belongs to the peptidase M10A family.</text>
</comment>
<feature type="binding site" evidence="9">
    <location>
        <position position="203"/>
    </location>
    <ligand>
        <name>Ca(2+)</name>
        <dbReference type="ChEBI" id="CHEBI:29108"/>
        <label>3</label>
    </ligand>
</feature>
<evidence type="ECO:0000313" key="13">
    <source>
        <dbReference type="Proteomes" id="UP000025227"/>
    </source>
</evidence>
<dbReference type="WBParaSite" id="HCON_00034370-00001">
    <property type="protein sequence ID" value="HCON_00034370-00001"/>
    <property type="gene ID" value="HCON_00034370"/>
</dbReference>
<organism evidence="13 14">
    <name type="scientific">Haemonchus contortus</name>
    <name type="common">Barber pole worm</name>
    <dbReference type="NCBI Taxonomy" id="6289"/>
    <lineage>
        <taxon>Eukaryota</taxon>
        <taxon>Metazoa</taxon>
        <taxon>Ecdysozoa</taxon>
        <taxon>Nematoda</taxon>
        <taxon>Chromadorea</taxon>
        <taxon>Rhabditida</taxon>
        <taxon>Rhabditina</taxon>
        <taxon>Rhabditomorpha</taxon>
        <taxon>Strongyloidea</taxon>
        <taxon>Trichostrongylidae</taxon>
        <taxon>Haemonchus</taxon>
    </lineage>
</organism>
<dbReference type="InterPro" id="IPR036375">
    <property type="entry name" value="Hemopexin-like_dom_sf"/>
</dbReference>
<feature type="binding site" evidence="9">
    <location>
        <position position="173"/>
    </location>
    <ligand>
        <name>Ca(2+)</name>
        <dbReference type="ChEBI" id="CHEBI:29108"/>
        <label>2</label>
    </ligand>
</feature>
<feature type="binding site" evidence="8">
    <location>
        <position position="236"/>
    </location>
    <ligand>
        <name>Zn(2+)</name>
        <dbReference type="ChEBI" id="CHEBI:29105"/>
        <label>2</label>
        <note>catalytic</note>
    </ligand>
</feature>
<dbReference type="InterPro" id="IPR024079">
    <property type="entry name" value="MetalloPept_cat_dom_sf"/>
</dbReference>
<keyword evidence="5 8" id="KW-0862">Zinc</keyword>
<feature type="binding site" evidence="8">
    <location>
        <position position="226"/>
    </location>
    <ligand>
        <name>Zn(2+)</name>
        <dbReference type="ChEBI" id="CHEBI:29105"/>
        <label>2</label>
        <note>catalytic</note>
    </ligand>
</feature>
<dbReference type="GO" id="GO:0030198">
    <property type="term" value="P:extracellular matrix organization"/>
    <property type="evidence" value="ECO:0007669"/>
    <property type="project" value="TreeGrafter"/>
</dbReference>
<feature type="binding site" evidence="8">
    <location>
        <position position="230"/>
    </location>
    <ligand>
        <name>Zn(2+)</name>
        <dbReference type="ChEBI" id="CHEBI:29105"/>
        <label>2</label>
        <note>catalytic</note>
    </ligand>
</feature>
<evidence type="ECO:0000313" key="14">
    <source>
        <dbReference type="WBParaSite" id="HCON_00034370-00001"/>
    </source>
</evidence>
<evidence type="ECO:0000256" key="10">
    <source>
        <dbReference type="PIRSR" id="PIRSR621190-4"/>
    </source>
</evidence>
<reference evidence="14" key="1">
    <citation type="submission" date="2020-12" db="UniProtKB">
        <authorList>
            <consortium name="WormBaseParasite"/>
        </authorList>
    </citation>
    <scope>IDENTIFICATION</scope>
    <source>
        <strain evidence="14">MHco3</strain>
    </source>
</reference>
<keyword evidence="4" id="KW-0378">Hydrolase</keyword>
<dbReference type="AlphaFoldDB" id="A0A7I4Y1V4"/>
<dbReference type="GO" id="GO:0030574">
    <property type="term" value="P:collagen catabolic process"/>
    <property type="evidence" value="ECO:0007669"/>
    <property type="project" value="TreeGrafter"/>
</dbReference>
<proteinExistence type="inferred from homology"/>
<keyword evidence="2" id="KW-0645">Protease</keyword>
<keyword evidence="9" id="KW-0106">Calcium</keyword>
<dbReference type="InterPro" id="IPR006026">
    <property type="entry name" value="Peptidase_Metallo"/>
</dbReference>
<dbReference type="InterPro" id="IPR021190">
    <property type="entry name" value="Pept_M10A"/>
</dbReference>
<dbReference type="GO" id="GO:0006508">
    <property type="term" value="P:proteolysis"/>
    <property type="evidence" value="ECO:0007669"/>
    <property type="project" value="UniProtKB-KW"/>
</dbReference>
<evidence type="ECO:0000256" key="1">
    <source>
        <dbReference type="ARBA" id="ARBA00010370"/>
    </source>
</evidence>
<feature type="active site" evidence="7">
    <location>
        <position position="227"/>
    </location>
</feature>
<dbReference type="InterPro" id="IPR036365">
    <property type="entry name" value="PGBD-like_sf"/>
</dbReference>
<dbReference type="SMART" id="SM00235">
    <property type="entry name" value="ZnMc"/>
    <property type="match status" value="1"/>
</dbReference>
<dbReference type="GO" id="GO:0031012">
    <property type="term" value="C:extracellular matrix"/>
    <property type="evidence" value="ECO:0007669"/>
    <property type="project" value="InterPro"/>
</dbReference>
<keyword evidence="11" id="KW-0732">Signal</keyword>
<dbReference type="SUPFAM" id="SSF55486">
    <property type="entry name" value="Metalloproteases ('zincins'), catalytic domain"/>
    <property type="match status" value="1"/>
</dbReference>
<feature type="signal peptide" evidence="11">
    <location>
        <begin position="1"/>
        <end position="18"/>
    </location>
</feature>
<dbReference type="Gene3D" id="2.110.10.10">
    <property type="entry name" value="Hemopexin-like domain"/>
    <property type="match status" value="1"/>
</dbReference>
<feature type="modified residue" description="Phosphotyrosine; by PKDCC" evidence="10">
    <location>
        <position position="376"/>
    </location>
</feature>
<keyword evidence="3 8" id="KW-0479">Metal-binding</keyword>
<dbReference type="SUPFAM" id="SSF47090">
    <property type="entry name" value="PGBD-like"/>
    <property type="match status" value="1"/>
</dbReference>
<dbReference type="PIRSF" id="PIRSF001191">
    <property type="entry name" value="Peptidase_M10A_matrix"/>
    <property type="match status" value="1"/>
</dbReference>
<dbReference type="OMA" id="WRCANND"/>
<dbReference type="Pfam" id="PF00413">
    <property type="entry name" value="Peptidase_M10"/>
    <property type="match status" value="1"/>
</dbReference>
<dbReference type="PANTHER" id="PTHR10201">
    <property type="entry name" value="MATRIX METALLOPROTEINASE"/>
    <property type="match status" value="1"/>
</dbReference>
<keyword evidence="13" id="KW-1185">Reference proteome</keyword>
<evidence type="ECO:0000256" key="3">
    <source>
        <dbReference type="ARBA" id="ARBA00022723"/>
    </source>
</evidence>
<evidence type="ECO:0000256" key="5">
    <source>
        <dbReference type="ARBA" id="ARBA00022833"/>
    </source>
</evidence>
<feature type="binding site" description="in inhibited form" evidence="9">
    <location>
        <position position="103"/>
    </location>
    <ligand>
        <name>Zn(2+)</name>
        <dbReference type="ChEBI" id="CHEBI:29105"/>
        <label>2</label>
        <note>catalytic</note>
    </ligand>
</feature>
<feature type="binding site" evidence="9">
    <location>
        <position position="298"/>
    </location>
    <ligand>
        <name>Ca(2+)</name>
        <dbReference type="ChEBI" id="CHEBI:29108"/>
        <label>4</label>
    </ligand>
</feature>
<keyword evidence="6" id="KW-0482">Metalloprotease</keyword>
<sequence length="479" mass="54017">MRLLCALLLIGTFALSCCGPPGTSGALDDPKIKEAVEKDAKEYLVTFGYMSKPKAPTDRSDKQSEPSKYDLQAALKRFQESFLLYPSGVVDVPTHSKMSEYRCANRDMYNGAELKNLPKKYLWTKKTLLWNVSTNPSSLNLSQTREACDEAFEKWRQVSGINFVETKNASQADIVIKFTDVEEAFDNAVAGATKPIDSRIVLDKDHLWGYRKHEPRGISLYHTLLHEIGHTLGLPHNFYRGSIMYPIMKPAMVPYGTLDGVPNVDRVALDKLYGRAPADKEKVKTSFVSLSKCPKQIDSITYLTPSEWVVFNGDKVYRVRDRKFIDNGRQIQSVFPKGPGFVNATTTSEKLVLLFAERAIYGYTFDGVSFIEADGYPKELHDLVLFYPQAAFPLTNGSVILLSGNVFATYSVLNNRPSILNDKTVYFPNLPDDLRSGVPKDPRSDEAYWMFEEKTVSDYDMPSKQVLHVESTDDFFKCT</sequence>
<dbReference type="Gene3D" id="3.40.390.10">
    <property type="entry name" value="Collagenase (Catalytic Domain)"/>
    <property type="match status" value="1"/>
</dbReference>
<dbReference type="SMART" id="SM00120">
    <property type="entry name" value="HX"/>
    <property type="match status" value="2"/>
</dbReference>
<evidence type="ECO:0000256" key="2">
    <source>
        <dbReference type="ARBA" id="ARBA00022670"/>
    </source>
</evidence>
<evidence type="ECO:0000256" key="6">
    <source>
        <dbReference type="ARBA" id="ARBA00023049"/>
    </source>
</evidence>
<protein>
    <submittedName>
        <fullName evidence="14">ZnMc domain-containing protein</fullName>
    </submittedName>
</protein>
<accession>A0A7I4Y1V4</accession>
<dbReference type="Proteomes" id="UP000025227">
    <property type="component" value="Unplaced"/>
</dbReference>
<dbReference type="InterPro" id="IPR001818">
    <property type="entry name" value="Pept_M10_metallopeptidase"/>
</dbReference>
<feature type="domain" description="Peptidase metallopeptidase" evidence="12">
    <location>
        <begin position="119"/>
        <end position="275"/>
    </location>
</feature>
<dbReference type="GO" id="GO:0008270">
    <property type="term" value="F:zinc ion binding"/>
    <property type="evidence" value="ECO:0007669"/>
    <property type="project" value="InterPro"/>
</dbReference>
<feature type="binding site" evidence="9">
    <location>
        <position position="186"/>
    </location>
    <ligand>
        <name>Ca(2+)</name>
        <dbReference type="ChEBI" id="CHEBI:29108"/>
        <label>3</label>
    </ligand>
</feature>
<evidence type="ECO:0000256" key="7">
    <source>
        <dbReference type="PIRSR" id="PIRSR001191-1"/>
    </source>
</evidence>
<evidence type="ECO:0000256" key="4">
    <source>
        <dbReference type="ARBA" id="ARBA00022801"/>
    </source>
</evidence>